<feature type="transmembrane region" description="Helical" evidence="8">
    <location>
        <begin position="149"/>
        <end position="175"/>
    </location>
</feature>
<dbReference type="Proteomes" id="UP000189818">
    <property type="component" value="Unassembled WGS sequence"/>
</dbReference>
<reference evidence="13" key="1">
    <citation type="submission" date="2017-02" db="EMBL/GenBank/DDBJ databases">
        <authorList>
            <person name="Varghese N."/>
            <person name="Submissions S."/>
        </authorList>
    </citation>
    <scope>NUCLEOTIDE SEQUENCE [LARGE SCALE GENOMIC DNA]</scope>
    <source>
        <strain evidence="13">UM2</strain>
    </source>
</reference>
<feature type="domain" description="Mechanosensitive ion channel MscS C-terminal" evidence="10">
    <location>
        <begin position="280"/>
        <end position="360"/>
    </location>
</feature>
<evidence type="ECO:0000313" key="13">
    <source>
        <dbReference type="Proteomes" id="UP000189818"/>
    </source>
</evidence>
<dbReference type="AlphaFoldDB" id="A0A1T4ZUJ8"/>
<evidence type="ECO:0000259" key="10">
    <source>
        <dbReference type="Pfam" id="PF21082"/>
    </source>
</evidence>
<evidence type="ECO:0000256" key="2">
    <source>
        <dbReference type="ARBA" id="ARBA00008017"/>
    </source>
</evidence>
<name>A0A1T4ZUJ8_9SPHN</name>
<comment type="subcellular location">
    <subcellularLocation>
        <location evidence="1">Cell membrane</location>
        <topology evidence="1">Multi-pass membrane protein</topology>
    </subcellularLocation>
</comment>
<keyword evidence="6 8" id="KW-0472">Membrane</keyword>
<evidence type="ECO:0000256" key="6">
    <source>
        <dbReference type="ARBA" id="ARBA00023136"/>
    </source>
</evidence>
<evidence type="ECO:0000313" key="12">
    <source>
        <dbReference type="EMBL" id="SKB26285.1"/>
    </source>
</evidence>
<dbReference type="EMBL" id="FUYM01000001">
    <property type="protein sequence ID" value="SKB26285.1"/>
    <property type="molecule type" value="Genomic_DNA"/>
</dbReference>
<dbReference type="GO" id="GO:0005886">
    <property type="term" value="C:plasma membrane"/>
    <property type="evidence" value="ECO:0007669"/>
    <property type="project" value="UniProtKB-SubCell"/>
</dbReference>
<evidence type="ECO:0000256" key="7">
    <source>
        <dbReference type="SAM" id="MobiDB-lite"/>
    </source>
</evidence>
<evidence type="ECO:0000256" key="3">
    <source>
        <dbReference type="ARBA" id="ARBA00022475"/>
    </source>
</evidence>
<feature type="region of interest" description="Disordered" evidence="7">
    <location>
        <begin position="379"/>
        <end position="399"/>
    </location>
</feature>
<feature type="transmembrane region" description="Helical" evidence="8">
    <location>
        <begin position="107"/>
        <end position="128"/>
    </location>
</feature>
<protein>
    <submittedName>
        <fullName evidence="12">Small-conductance mechanosensitive channel</fullName>
    </submittedName>
</protein>
<dbReference type="InterPro" id="IPR023408">
    <property type="entry name" value="MscS_beta-dom_sf"/>
</dbReference>
<evidence type="ECO:0000259" key="9">
    <source>
        <dbReference type="Pfam" id="PF00924"/>
    </source>
</evidence>
<keyword evidence="3" id="KW-1003">Cell membrane</keyword>
<dbReference type="STRING" id="439228.SAMN06295920_101234"/>
<dbReference type="Gene3D" id="1.10.287.1260">
    <property type="match status" value="1"/>
</dbReference>
<evidence type="ECO:0000259" key="11">
    <source>
        <dbReference type="Pfam" id="PF21088"/>
    </source>
</evidence>
<organism evidence="12 13">
    <name type="scientific">Rhizorhabdus histidinilytica</name>
    <dbReference type="NCBI Taxonomy" id="439228"/>
    <lineage>
        <taxon>Bacteria</taxon>
        <taxon>Pseudomonadati</taxon>
        <taxon>Pseudomonadota</taxon>
        <taxon>Alphaproteobacteria</taxon>
        <taxon>Sphingomonadales</taxon>
        <taxon>Sphingomonadaceae</taxon>
        <taxon>Rhizorhabdus</taxon>
    </lineage>
</organism>
<keyword evidence="4 8" id="KW-0812">Transmembrane</keyword>
<dbReference type="InterPro" id="IPR049278">
    <property type="entry name" value="MS_channel_C"/>
</dbReference>
<dbReference type="SUPFAM" id="SSF50182">
    <property type="entry name" value="Sm-like ribonucleoproteins"/>
    <property type="match status" value="1"/>
</dbReference>
<dbReference type="GO" id="GO:0008381">
    <property type="term" value="F:mechanosensitive monoatomic ion channel activity"/>
    <property type="evidence" value="ECO:0007669"/>
    <property type="project" value="UniProtKB-ARBA"/>
</dbReference>
<gene>
    <name evidence="12" type="ORF">SAMN06295920_101234</name>
</gene>
<keyword evidence="5 8" id="KW-1133">Transmembrane helix</keyword>
<comment type="similarity">
    <text evidence="2">Belongs to the MscS (TC 1.A.23) family.</text>
</comment>
<dbReference type="InterPro" id="IPR006685">
    <property type="entry name" value="MscS_channel_2nd"/>
</dbReference>
<dbReference type="SUPFAM" id="SSF82861">
    <property type="entry name" value="Mechanosensitive channel protein MscS (YggB), transmembrane region"/>
    <property type="match status" value="1"/>
</dbReference>
<dbReference type="Pfam" id="PF00924">
    <property type="entry name" value="MS_channel_2nd"/>
    <property type="match status" value="1"/>
</dbReference>
<evidence type="ECO:0000256" key="8">
    <source>
        <dbReference type="SAM" id="Phobius"/>
    </source>
</evidence>
<feature type="transmembrane region" description="Helical" evidence="8">
    <location>
        <begin position="37"/>
        <end position="56"/>
    </location>
</feature>
<feature type="transmembrane region" description="Helical" evidence="8">
    <location>
        <begin position="187"/>
        <end position="215"/>
    </location>
</feature>
<keyword evidence="13" id="KW-1185">Reference proteome</keyword>
<dbReference type="Pfam" id="PF21088">
    <property type="entry name" value="MS_channel_1st"/>
    <property type="match status" value="1"/>
</dbReference>
<dbReference type="InterPro" id="IPR011066">
    <property type="entry name" value="MscS_channel_C_sf"/>
</dbReference>
<evidence type="ECO:0000256" key="1">
    <source>
        <dbReference type="ARBA" id="ARBA00004651"/>
    </source>
</evidence>
<proteinExistence type="inferred from homology"/>
<dbReference type="InterPro" id="IPR010920">
    <property type="entry name" value="LSM_dom_sf"/>
</dbReference>
<dbReference type="Gene3D" id="3.30.70.100">
    <property type="match status" value="1"/>
</dbReference>
<dbReference type="InterPro" id="IPR049142">
    <property type="entry name" value="MS_channel_1st"/>
</dbReference>
<evidence type="ECO:0000256" key="5">
    <source>
        <dbReference type="ARBA" id="ARBA00022989"/>
    </source>
</evidence>
<feature type="domain" description="Mechanosensitive ion channel MscS" evidence="9">
    <location>
        <begin position="203"/>
        <end position="268"/>
    </location>
</feature>
<dbReference type="InterPro" id="IPR011014">
    <property type="entry name" value="MscS_channel_TM-2"/>
</dbReference>
<dbReference type="Gene3D" id="2.30.30.60">
    <property type="match status" value="1"/>
</dbReference>
<dbReference type="Pfam" id="PF21082">
    <property type="entry name" value="MS_channel_3rd"/>
    <property type="match status" value="1"/>
</dbReference>
<sequence length="399" mass="43092">MTKTGNAAIDAEMPTPIQSLGDLEQFWQQTLDWIGSHYLSIAIACASGALIIALLYGLRMLGTRLCRREHLGHWSRIIGRAIARTNIFFIVMLAARLVSGYATPPAVVAGTIGFLFTVATAVQAALWVRELIIGIVEHRAGEEDGVSSSTLGSAIGIIRLLVTAVCFIVATLLILDNIGVNITGLVASLGIGGIAIGLAAQGIFSDLFASLAIIFDKPFRRGDTVKWDQTTGTVESIGLKTTRLRSTAGEEVVISNTNLLNKELHNLAHTLRRRATLMLSVTYQTPPDVCRRIPEMVKAIVTAHDKAVFLHCCMVNFAPSSLDYELLFDVLDEDGEVFNSARHDICIAILETFAKEGIEFAYPTQTTFTAAPDGRMIMPYPEPAGPSDKPSRKAATPPA</sequence>
<dbReference type="SUPFAM" id="SSF82689">
    <property type="entry name" value="Mechanosensitive channel protein MscS (YggB), C-terminal domain"/>
    <property type="match status" value="1"/>
</dbReference>
<feature type="domain" description="Mechanosensitive ion channel transmembrane helices 2/3" evidence="11">
    <location>
        <begin position="162"/>
        <end position="201"/>
    </location>
</feature>
<dbReference type="PANTHER" id="PTHR30566">
    <property type="entry name" value="YNAI-RELATED MECHANOSENSITIVE ION CHANNEL"/>
    <property type="match status" value="1"/>
</dbReference>
<accession>A0A1T4ZUJ8</accession>
<dbReference type="PANTHER" id="PTHR30566:SF25">
    <property type="entry name" value="INNER MEMBRANE PROTEIN"/>
    <property type="match status" value="1"/>
</dbReference>
<evidence type="ECO:0000256" key="4">
    <source>
        <dbReference type="ARBA" id="ARBA00022692"/>
    </source>
</evidence>